<keyword evidence="2" id="KW-0547">Nucleotide-binding</keyword>
<evidence type="ECO:0000259" key="4">
    <source>
        <dbReference type="PROSITE" id="PS50893"/>
    </source>
</evidence>
<sequence>MPAEPTVQKSRNEPVVCGRGLSMCFGSRLVLDNLDLDVRAGEVLAIVGGSGSGKSTLMRILAMLMAPSSGTVSLFGKEVSVNEDDDDVTLRRRLGIMFQQGALFGSQSVLENVCVPLLEHTSLSRPFVEQLATLKIALAGLNPDAATLYPRQLSGGMRKRAAVARGIALDPEILFLDEPSSGLDPISADAMDELVLQLRDTLQLTVVLVTHDMNSLWRVADRIVLLADARIAAIGSLNELLESDNATVRSFFDSRRGRAAGGAHGQ</sequence>
<dbReference type="SMART" id="SM00382">
    <property type="entry name" value="AAA"/>
    <property type="match status" value="1"/>
</dbReference>
<evidence type="ECO:0000313" key="6">
    <source>
        <dbReference type="Proteomes" id="UP000092695"/>
    </source>
</evidence>
<dbReference type="Gene3D" id="3.40.50.300">
    <property type="entry name" value="P-loop containing nucleotide triphosphate hydrolases"/>
    <property type="match status" value="1"/>
</dbReference>
<dbReference type="OrthoDB" id="9802264at2"/>
<dbReference type="Proteomes" id="UP000092695">
    <property type="component" value="Chromosome"/>
</dbReference>
<organism evidence="5 6">
    <name type="scientific">Woeseia oceani</name>
    <dbReference type="NCBI Taxonomy" id="1548547"/>
    <lineage>
        <taxon>Bacteria</taxon>
        <taxon>Pseudomonadati</taxon>
        <taxon>Pseudomonadota</taxon>
        <taxon>Gammaproteobacteria</taxon>
        <taxon>Woeseiales</taxon>
        <taxon>Woeseiaceae</taxon>
        <taxon>Woeseia</taxon>
    </lineage>
</organism>
<keyword evidence="1" id="KW-0813">Transport</keyword>
<gene>
    <name evidence="5" type="ORF">BA177_02505</name>
</gene>
<dbReference type="PROSITE" id="PS00211">
    <property type="entry name" value="ABC_TRANSPORTER_1"/>
    <property type="match status" value="1"/>
</dbReference>
<dbReference type="Pfam" id="PF00005">
    <property type="entry name" value="ABC_tran"/>
    <property type="match status" value="1"/>
</dbReference>
<dbReference type="GO" id="GO:0016887">
    <property type="term" value="F:ATP hydrolysis activity"/>
    <property type="evidence" value="ECO:0007669"/>
    <property type="project" value="InterPro"/>
</dbReference>
<dbReference type="InterPro" id="IPR003439">
    <property type="entry name" value="ABC_transporter-like_ATP-bd"/>
</dbReference>
<evidence type="ECO:0000256" key="3">
    <source>
        <dbReference type="ARBA" id="ARBA00022840"/>
    </source>
</evidence>
<name>A0A193LCK2_9GAMM</name>
<dbReference type="PANTHER" id="PTHR43023:SF3">
    <property type="entry name" value="PROTEIN TRIGALACTOSYLDIACYLGLYCEROL 3, CHLOROPLASTIC"/>
    <property type="match status" value="1"/>
</dbReference>
<dbReference type="PROSITE" id="PS50893">
    <property type="entry name" value="ABC_TRANSPORTER_2"/>
    <property type="match status" value="1"/>
</dbReference>
<keyword evidence="3" id="KW-0067">ATP-binding</keyword>
<dbReference type="InterPro" id="IPR003593">
    <property type="entry name" value="AAA+_ATPase"/>
</dbReference>
<dbReference type="EMBL" id="CP016268">
    <property type="protein sequence ID" value="ANO50237.1"/>
    <property type="molecule type" value="Genomic_DNA"/>
</dbReference>
<protein>
    <recommendedName>
        <fullName evidence="4">ABC transporter domain-containing protein</fullName>
    </recommendedName>
</protein>
<dbReference type="PANTHER" id="PTHR43023">
    <property type="entry name" value="PROTEIN TRIGALACTOSYLDIACYLGLYCEROL 3, CHLOROPLASTIC"/>
    <property type="match status" value="1"/>
</dbReference>
<dbReference type="STRING" id="1548547.BA177_02505"/>
<evidence type="ECO:0000313" key="5">
    <source>
        <dbReference type="EMBL" id="ANO50237.1"/>
    </source>
</evidence>
<evidence type="ECO:0000256" key="1">
    <source>
        <dbReference type="ARBA" id="ARBA00022448"/>
    </source>
</evidence>
<proteinExistence type="predicted"/>
<accession>A0A193LCK2</accession>
<feature type="domain" description="ABC transporter" evidence="4">
    <location>
        <begin position="16"/>
        <end position="253"/>
    </location>
</feature>
<dbReference type="SUPFAM" id="SSF52540">
    <property type="entry name" value="P-loop containing nucleoside triphosphate hydrolases"/>
    <property type="match status" value="1"/>
</dbReference>
<dbReference type="GO" id="GO:0005524">
    <property type="term" value="F:ATP binding"/>
    <property type="evidence" value="ECO:0007669"/>
    <property type="project" value="UniProtKB-KW"/>
</dbReference>
<keyword evidence="6" id="KW-1185">Reference proteome</keyword>
<dbReference type="AlphaFoldDB" id="A0A193LCK2"/>
<reference evidence="5 6" key="1">
    <citation type="submission" date="2016-06" db="EMBL/GenBank/DDBJ databases">
        <title>Complete genome sequence of a deep-branching marine Gamma Proteobacterium Woeseia oceani type strain XK5.</title>
        <authorList>
            <person name="Mu D."/>
            <person name="Du Z."/>
        </authorList>
    </citation>
    <scope>NUCLEOTIDE SEQUENCE [LARGE SCALE GENOMIC DNA]</scope>
    <source>
        <strain evidence="5 6">XK5</strain>
    </source>
</reference>
<evidence type="ECO:0000256" key="2">
    <source>
        <dbReference type="ARBA" id="ARBA00022741"/>
    </source>
</evidence>
<dbReference type="InterPro" id="IPR027417">
    <property type="entry name" value="P-loop_NTPase"/>
</dbReference>
<dbReference type="InterPro" id="IPR017871">
    <property type="entry name" value="ABC_transporter-like_CS"/>
</dbReference>
<dbReference type="RefSeq" id="WP_068612447.1">
    <property type="nucleotide sequence ID" value="NZ_CP016268.1"/>
</dbReference>
<dbReference type="KEGG" id="woc:BA177_02505"/>